<dbReference type="GO" id="GO:0004190">
    <property type="term" value="F:aspartic-type endopeptidase activity"/>
    <property type="evidence" value="ECO:0007669"/>
    <property type="project" value="InterPro"/>
</dbReference>
<dbReference type="GO" id="GO:0006508">
    <property type="term" value="P:proteolysis"/>
    <property type="evidence" value="ECO:0007669"/>
    <property type="project" value="InterPro"/>
</dbReference>
<dbReference type="Proteomes" id="UP000054359">
    <property type="component" value="Unassembled WGS sequence"/>
</dbReference>
<evidence type="ECO:0000313" key="1">
    <source>
        <dbReference type="EMBL" id="KFM75577.1"/>
    </source>
</evidence>
<proteinExistence type="predicted"/>
<name>A0A087UDY8_STEMI</name>
<gene>
    <name evidence="1" type="ORF">X975_20378</name>
</gene>
<dbReference type="Gene3D" id="2.40.70.10">
    <property type="entry name" value="Acid Proteases"/>
    <property type="match status" value="1"/>
</dbReference>
<dbReference type="Pfam" id="PF13650">
    <property type="entry name" value="Asp_protease_2"/>
    <property type="match status" value="1"/>
</dbReference>
<dbReference type="SUPFAM" id="SSF50630">
    <property type="entry name" value="Acid proteases"/>
    <property type="match status" value="1"/>
</dbReference>
<dbReference type="AlphaFoldDB" id="A0A087UDY8"/>
<protein>
    <recommendedName>
        <fullName evidence="3">Peptidase A2 domain-containing protein</fullName>
    </recommendedName>
</protein>
<sequence>MIIDTGANVTIIRKDLAQKFKEKLIWTPSCVILQTASGEKIDVEGKLNVNITFGSATYHH</sequence>
<dbReference type="PROSITE" id="PS00141">
    <property type="entry name" value="ASP_PROTEASE"/>
    <property type="match status" value="1"/>
</dbReference>
<organism evidence="1 2">
    <name type="scientific">Stegodyphus mimosarum</name>
    <name type="common">African social velvet spider</name>
    <dbReference type="NCBI Taxonomy" id="407821"/>
    <lineage>
        <taxon>Eukaryota</taxon>
        <taxon>Metazoa</taxon>
        <taxon>Ecdysozoa</taxon>
        <taxon>Arthropoda</taxon>
        <taxon>Chelicerata</taxon>
        <taxon>Arachnida</taxon>
        <taxon>Araneae</taxon>
        <taxon>Araneomorphae</taxon>
        <taxon>Entelegynae</taxon>
        <taxon>Eresoidea</taxon>
        <taxon>Eresidae</taxon>
        <taxon>Stegodyphus</taxon>
    </lineage>
</organism>
<dbReference type="InterPro" id="IPR001969">
    <property type="entry name" value="Aspartic_peptidase_AS"/>
</dbReference>
<evidence type="ECO:0000313" key="2">
    <source>
        <dbReference type="Proteomes" id="UP000054359"/>
    </source>
</evidence>
<reference evidence="1 2" key="1">
    <citation type="submission" date="2013-11" db="EMBL/GenBank/DDBJ databases">
        <title>Genome sequencing of Stegodyphus mimosarum.</title>
        <authorList>
            <person name="Bechsgaard J."/>
        </authorList>
    </citation>
    <scope>NUCLEOTIDE SEQUENCE [LARGE SCALE GENOMIC DNA]</scope>
</reference>
<accession>A0A087UDY8</accession>
<dbReference type="OrthoDB" id="6512026at2759"/>
<dbReference type="EMBL" id="KK119390">
    <property type="protein sequence ID" value="KFM75577.1"/>
    <property type="molecule type" value="Genomic_DNA"/>
</dbReference>
<keyword evidence="2" id="KW-1185">Reference proteome</keyword>
<feature type="non-terminal residue" evidence="1">
    <location>
        <position position="60"/>
    </location>
</feature>
<dbReference type="InterPro" id="IPR021109">
    <property type="entry name" value="Peptidase_aspartic_dom_sf"/>
</dbReference>
<evidence type="ECO:0008006" key="3">
    <source>
        <dbReference type="Google" id="ProtNLM"/>
    </source>
</evidence>